<evidence type="ECO:0000259" key="2">
    <source>
        <dbReference type="PROSITE" id="PS50902"/>
    </source>
</evidence>
<protein>
    <submittedName>
        <fullName evidence="3">FprA family A-type flavoprotein</fullName>
    </submittedName>
</protein>
<comment type="similarity">
    <text evidence="1">In the N-terminal section; belongs to the zinc metallo-hydrolase group 3 family.</text>
</comment>
<evidence type="ECO:0000313" key="4">
    <source>
        <dbReference type="Proteomes" id="UP001529340"/>
    </source>
</evidence>
<dbReference type="EMBL" id="JAUDCG010000001">
    <property type="protein sequence ID" value="MDM8156054.1"/>
    <property type="molecule type" value="Genomic_DNA"/>
</dbReference>
<dbReference type="SMART" id="SM00849">
    <property type="entry name" value="Lactamase_B"/>
    <property type="match status" value="1"/>
</dbReference>
<reference evidence="3" key="2">
    <citation type="submission" date="2023-06" db="EMBL/GenBank/DDBJ databases">
        <authorList>
            <person name="Zeman M."/>
            <person name="Kubasova T."/>
            <person name="Jahodarova E."/>
            <person name="Nykrynova M."/>
            <person name="Rychlik I."/>
        </authorList>
    </citation>
    <scope>NUCLEOTIDE SEQUENCE</scope>
    <source>
        <strain evidence="3">ET39</strain>
    </source>
</reference>
<sequence length="401" mass="45104">MYCTRNITDSIVWVGGSDRRLALFENLFPIPRGVAYNAYLILDEKTCLMDTVDASIRQQFIENVLAALDGRTLDYLVVNHMEPDHCANIEELALRFPDMKIVGNAKTISFIQQFYDLDLSDRTITVTEKDTLSLGRHELHFVFAPMVHWPEVMMSYEASEKILFSADAFGSFGAHNGTLFDDEVELDSEWMSDARRYYTNIVGKYGPQVQMALKKAAALDIALIAPLHGIVWRRKMTEILEKYQLWSTYTPEETGVLVLYGSMYGNTENAANVLAAMLADCGIHKIAVYDVSNTHVSQLIAESFRYSHIVLAAPTYNNEIYPAMYNYLHDLKSLNLQKRSFALIENGTWGPLSGKAMREFLQGIKGMTILEPSVTIRSALKEESRAQLAVLADAIAASLHS</sequence>
<dbReference type="RefSeq" id="WP_289606531.1">
    <property type="nucleotide sequence ID" value="NZ_JAUDCG010000001.1"/>
</dbReference>
<accession>A0ABT7U8X2</accession>
<keyword evidence="4" id="KW-1185">Reference proteome</keyword>
<dbReference type="Pfam" id="PF00258">
    <property type="entry name" value="Flavodoxin_1"/>
    <property type="match status" value="1"/>
</dbReference>
<dbReference type="Pfam" id="PF19583">
    <property type="entry name" value="ODP"/>
    <property type="match status" value="1"/>
</dbReference>
<dbReference type="PROSITE" id="PS50902">
    <property type="entry name" value="FLAVODOXIN_LIKE"/>
    <property type="match status" value="1"/>
</dbReference>
<dbReference type="InterPro" id="IPR045761">
    <property type="entry name" value="ODP_dom"/>
</dbReference>
<reference evidence="3" key="1">
    <citation type="submission" date="2023-06" db="EMBL/GenBank/DDBJ databases">
        <title>Identification and characterization of horizontal gene transfer across gut microbiota members of farm animals based on homology search.</title>
        <authorList>
            <person name="Schwarzerova J."/>
            <person name="Nykrynova M."/>
            <person name="Jureckova K."/>
            <person name="Cejkova D."/>
            <person name="Rychlik I."/>
        </authorList>
    </citation>
    <scope>NUCLEOTIDE SEQUENCE</scope>
    <source>
        <strain evidence="3">ET39</strain>
    </source>
</reference>
<dbReference type="Gene3D" id="3.60.15.10">
    <property type="entry name" value="Ribonuclease Z/Hydroxyacylglutathione hydrolase-like"/>
    <property type="match status" value="1"/>
</dbReference>
<feature type="domain" description="Flavodoxin-like" evidence="2">
    <location>
        <begin position="256"/>
        <end position="396"/>
    </location>
</feature>
<dbReference type="PANTHER" id="PTHR43717">
    <property type="entry name" value="ANAEROBIC NITRIC OXIDE REDUCTASE FLAVORUBREDOXIN"/>
    <property type="match status" value="1"/>
</dbReference>
<dbReference type="SUPFAM" id="SSF56281">
    <property type="entry name" value="Metallo-hydrolase/oxidoreductase"/>
    <property type="match status" value="1"/>
</dbReference>
<dbReference type="InterPro" id="IPR029039">
    <property type="entry name" value="Flavoprotein-like_sf"/>
</dbReference>
<dbReference type="PIRSF" id="PIRSF005243">
    <property type="entry name" value="ROO"/>
    <property type="match status" value="1"/>
</dbReference>
<gene>
    <name evidence="3" type="ORF">QUV96_00200</name>
</gene>
<proteinExistence type="inferred from homology"/>
<evidence type="ECO:0000256" key="1">
    <source>
        <dbReference type="ARBA" id="ARBA00007121"/>
    </source>
</evidence>
<dbReference type="Gene3D" id="3.40.50.360">
    <property type="match status" value="1"/>
</dbReference>
<dbReference type="PROSITE" id="PS00201">
    <property type="entry name" value="FLAVODOXIN"/>
    <property type="match status" value="1"/>
</dbReference>
<dbReference type="Proteomes" id="UP001529340">
    <property type="component" value="Unassembled WGS sequence"/>
</dbReference>
<dbReference type="PANTHER" id="PTHR43717:SF1">
    <property type="entry name" value="ANAEROBIC NITRIC OXIDE REDUCTASE FLAVORUBREDOXIN"/>
    <property type="match status" value="1"/>
</dbReference>
<dbReference type="InterPro" id="IPR001279">
    <property type="entry name" value="Metallo-B-lactamas"/>
</dbReference>
<organism evidence="3 4">
    <name type="scientific">Amedibacillus dolichus</name>
    <dbReference type="NCBI Taxonomy" id="31971"/>
    <lineage>
        <taxon>Bacteria</taxon>
        <taxon>Bacillati</taxon>
        <taxon>Bacillota</taxon>
        <taxon>Erysipelotrichia</taxon>
        <taxon>Erysipelotrichales</taxon>
        <taxon>Erysipelotrichaceae</taxon>
        <taxon>Amedibacillus</taxon>
    </lineage>
</organism>
<dbReference type="InterPro" id="IPR016440">
    <property type="entry name" value="Rubredoxin-O_OxRdtase"/>
</dbReference>
<dbReference type="InterPro" id="IPR001226">
    <property type="entry name" value="Flavodoxin_CS"/>
</dbReference>
<dbReference type="SUPFAM" id="SSF52218">
    <property type="entry name" value="Flavoproteins"/>
    <property type="match status" value="1"/>
</dbReference>
<evidence type="ECO:0000313" key="3">
    <source>
        <dbReference type="EMBL" id="MDM8156054.1"/>
    </source>
</evidence>
<dbReference type="InterPro" id="IPR008254">
    <property type="entry name" value="Flavodoxin/NO_synth"/>
</dbReference>
<name>A0ABT7U8X2_9FIRM</name>
<dbReference type="CDD" id="cd07709">
    <property type="entry name" value="flavodiiron_proteins_MBL-fold"/>
    <property type="match status" value="1"/>
</dbReference>
<comment type="caution">
    <text evidence="3">The sequence shown here is derived from an EMBL/GenBank/DDBJ whole genome shotgun (WGS) entry which is preliminary data.</text>
</comment>
<dbReference type="InterPro" id="IPR036866">
    <property type="entry name" value="RibonucZ/Hydroxyglut_hydro"/>
</dbReference>